<keyword evidence="3" id="KW-1185">Reference proteome</keyword>
<feature type="compositionally biased region" description="Low complexity" evidence="1">
    <location>
        <begin position="279"/>
        <end position="297"/>
    </location>
</feature>
<dbReference type="Gene3D" id="3.40.50.150">
    <property type="entry name" value="Vaccinia Virus protein VP39"/>
    <property type="match status" value="1"/>
</dbReference>
<dbReference type="Proteomes" id="UP000664859">
    <property type="component" value="Unassembled WGS sequence"/>
</dbReference>
<feature type="region of interest" description="Disordered" evidence="1">
    <location>
        <begin position="225"/>
        <end position="302"/>
    </location>
</feature>
<accession>A0A835Z315</accession>
<name>A0A835Z315_9STRA</name>
<feature type="region of interest" description="Disordered" evidence="1">
    <location>
        <begin position="138"/>
        <end position="159"/>
    </location>
</feature>
<sequence>MGQLQVASQQLQGRPVALQRLQGRPVRVMLGEAPDALPLAGWVSTDINVLDLTQPDDFKYVLGGSALRAPPADHSRNSAEDHSRNGAEEPFLADAFLAEHVWEHLSAEEAHAGAQLVHRHLRAGGRLRIAVPDPNFNFRDDRGGERAAGASAPSTTPSPAALSAAPWLSALQLAADVHDGHRIQYTLPALAALCVSAGFERVAPREWTDSSGNFHMAYDDDFAGSGGDGGSSSSSSGGTGGSSSVAAAATAAGRSSRGDGSRGGGGGGGSSGSSGAGGSSSVAAAAATDRSSSSGDGPAETSAAAGDALMEVDAMMWGRVRRSAAGDDTRGGVSIVVDCVKGGGAGEQGGGEASSNGVGVIAALAAAASQPKWRFALDPAMDGWGEVSEGGYGPTLTDDPSEPASTESVANARVSAAPGAEDDATTTGAGADVMAAAAAAATAAAAAVVAPVAEVVNDGSEETLCGRVLAHRPADMGALLCAGAGHGARGNLPHASEYMANVMSAWQRAAAVAAAAATAASAAAAAAAGDTICASSSACLLSAGAEQGGTSGERGEAGEELSLSAGGARGVVGMAAAAVTEVQLDAAVSASLNLSRFVAALPAGAKDPRLELMQLLRGLEAVGQAEALSARMLG</sequence>
<comment type="caution">
    <text evidence="2">The sequence shown here is derived from an EMBL/GenBank/DDBJ whole genome shotgun (WGS) entry which is preliminary data.</text>
</comment>
<dbReference type="EMBL" id="JAFCMP010000128">
    <property type="protein sequence ID" value="KAG5185518.1"/>
    <property type="molecule type" value="Genomic_DNA"/>
</dbReference>
<dbReference type="InterPro" id="IPR029063">
    <property type="entry name" value="SAM-dependent_MTases_sf"/>
</dbReference>
<dbReference type="SUPFAM" id="SSF53335">
    <property type="entry name" value="S-adenosyl-L-methionine-dependent methyltransferases"/>
    <property type="match status" value="1"/>
</dbReference>
<dbReference type="AlphaFoldDB" id="A0A835Z315"/>
<evidence type="ECO:0000313" key="2">
    <source>
        <dbReference type="EMBL" id="KAG5185518.1"/>
    </source>
</evidence>
<feature type="compositionally biased region" description="Gly residues" evidence="1">
    <location>
        <begin position="261"/>
        <end position="278"/>
    </location>
</feature>
<evidence type="ECO:0000256" key="1">
    <source>
        <dbReference type="SAM" id="MobiDB-lite"/>
    </source>
</evidence>
<proteinExistence type="predicted"/>
<feature type="region of interest" description="Disordered" evidence="1">
    <location>
        <begin position="386"/>
        <end position="426"/>
    </location>
</feature>
<organism evidence="2 3">
    <name type="scientific">Tribonema minus</name>
    <dbReference type="NCBI Taxonomy" id="303371"/>
    <lineage>
        <taxon>Eukaryota</taxon>
        <taxon>Sar</taxon>
        <taxon>Stramenopiles</taxon>
        <taxon>Ochrophyta</taxon>
        <taxon>PX clade</taxon>
        <taxon>Xanthophyceae</taxon>
        <taxon>Tribonematales</taxon>
        <taxon>Tribonemataceae</taxon>
        <taxon>Tribonema</taxon>
    </lineage>
</organism>
<feature type="compositionally biased region" description="Low complexity" evidence="1">
    <location>
        <begin position="231"/>
        <end position="255"/>
    </location>
</feature>
<evidence type="ECO:0000313" key="3">
    <source>
        <dbReference type="Proteomes" id="UP000664859"/>
    </source>
</evidence>
<gene>
    <name evidence="2" type="ORF">JKP88DRAFT_289180</name>
</gene>
<reference evidence="2" key="1">
    <citation type="submission" date="2021-02" db="EMBL/GenBank/DDBJ databases">
        <title>First Annotated Genome of the Yellow-green Alga Tribonema minus.</title>
        <authorList>
            <person name="Mahan K.M."/>
        </authorList>
    </citation>
    <scope>NUCLEOTIDE SEQUENCE</scope>
    <source>
        <strain evidence="2">UTEX B ZZ1240</strain>
    </source>
</reference>
<protein>
    <submittedName>
        <fullName evidence="2">Uncharacterized protein</fullName>
    </submittedName>
</protein>
<feature type="compositionally biased region" description="Low complexity" evidence="1">
    <location>
        <begin position="147"/>
        <end position="159"/>
    </location>
</feature>